<evidence type="ECO:0000256" key="2">
    <source>
        <dbReference type="SAM" id="MobiDB-lite"/>
    </source>
</evidence>
<evidence type="ECO:0000259" key="3">
    <source>
        <dbReference type="Pfam" id="PF24768"/>
    </source>
</evidence>
<feature type="region of interest" description="Disordered" evidence="2">
    <location>
        <begin position="231"/>
        <end position="268"/>
    </location>
</feature>
<feature type="region of interest" description="Disordered" evidence="2">
    <location>
        <begin position="311"/>
        <end position="366"/>
    </location>
</feature>
<dbReference type="GO" id="GO:0005829">
    <property type="term" value="C:cytosol"/>
    <property type="evidence" value="ECO:0007669"/>
    <property type="project" value="TreeGrafter"/>
</dbReference>
<dbReference type="OrthoDB" id="6086604at2759"/>
<dbReference type="PROSITE" id="PS50176">
    <property type="entry name" value="ARM_REPEAT"/>
    <property type="match status" value="1"/>
</dbReference>
<evidence type="ECO:0000256" key="1">
    <source>
        <dbReference type="PROSITE-ProRule" id="PRU00259"/>
    </source>
</evidence>
<dbReference type="Proteomes" id="UP000440578">
    <property type="component" value="Unassembled WGS sequence"/>
</dbReference>
<accession>A0A6A4VVM9</accession>
<proteinExistence type="predicted"/>
<dbReference type="Gene3D" id="1.25.10.10">
    <property type="entry name" value="Leucine-rich Repeat Variant"/>
    <property type="match status" value="1"/>
</dbReference>
<name>A0A6A4VVM9_AMPAM</name>
<organism evidence="4 5">
    <name type="scientific">Amphibalanus amphitrite</name>
    <name type="common">Striped barnacle</name>
    <name type="synonym">Balanus amphitrite</name>
    <dbReference type="NCBI Taxonomy" id="1232801"/>
    <lineage>
        <taxon>Eukaryota</taxon>
        <taxon>Metazoa</taxon>
        <taxon>Ecdysozoa</taxon>
        <taxon>Arthropoda</taxon>
        <taxon>Crustacea</taxon>
        <taxon>Multicrustacea</taxon>
        <taxon>Cirripedia</taxon>
        <taxon>Thoracica</taxon>
        <taxon>Thoracicalcarea</taxon>
        <taxon>Balanomorpha</taxon>
        <taxon>Balanoidea</taxon>
        <taxon>Balanidae</taxon>
        <taxon>Amphibalaninae</taxon>
        <taxon>Amphibalanus</taxon>
    </lineage>
</organism>
<dbReference type="InterPro" id="IPR011989">
    <property type="entry name" value="ARM-like"/>
</dbReference>
<comment type="caution">
    <text evidence="4">The sequence shown here is derived from an EMBL/GenBank/DDBJ whole genome shotgun (WGS) entry which is preliminary data.</text>
</comment>
<dbReference type="InterPro" id="IPR055445">
    <property type="entry name" value="ARM_ARMC5"/>
</dbReference>
<dbReference type="Pfam" id="PF24768">
    <property type="entry name" value="ARM_ARMC5"/>
    <property type="match status" value="1"/>
</dbReference>
<feature type="domain" description="ARMC5-like ARM-repeats" evidence="3">
    <location>
        <begin position="64"/>
        <end position="308"/>
    </location>
</feature>
<dbReference type="InterPro" id="IPR000225">
    <property type="entry name" value="Armadillo"/>
</dbReference>
<protein>
    <submittedName>
        <fullName evidence="4">Armadillo repeat-containing protein 5</fullName>
    </submittedName>
</protein>
<gene>
    <name evidence="4" type="primary">Armc5_1</name>
    <name evidence="4" type="ORF">FJT64_008355</name>
</gene>
<feature type="compositionally biased region" description="Low complexity" evidence="2">
    <location>
        <begin position="231"/>
        <end position="243"/>
    </location>
</feature>
<evidence type="ECO:0000313" key="4">
    <source>
        <dbReference type="EMBL" id="KAF0293968.1"/>
    </source>
</evidence>
<keyword evidence="5" id="KW-1185">Reference proteome</keyword>
<dbReference type="PANTHER" id="PTHR23312:SF8">
    <property type="entry name" value="ARMADILLO REPEAT-CONTAINING PROTEIN 5"/>
    <property type="match status" value="1"/>
</dbReference>
<feature type="compositionally biased region" description="Basic and acidic residues" evidence="2">
    <location>
        <begin position="322"/>
        <end position="332"/>
    </location>
</feature>
<reference evidence="4 5" key="1">
    <citation type="submission" date="2019-07" db="EMBL/GenBank/DDBJ databases">
        <title>Draft genome assembly of a fouling barnacle, Amphibalanus amphitrite (Darwin, 1854): The first reference genome for Thecostraca.</title>
        <authorList>
            <person name="Kim W."/>
        </authorList>
    </citation>
    <scope>NUCLEOTIDE SEQUENCE [LARGE SCALE GENOMIC DNA]</scope>
    <source>
        <strain evidence="4">SNU_AA5</strain>
        <tissue evidence="4">Soma without cirri and trophi</tissue>
    </source>
</reference>
<sequence>MGRADVERVVRQLGGQLARPQLLSVLVEVRKRVISTRPGLEEFVRQGGLTPLTELLKQPQPADVFNVTLSILGNCTARSAGRQHFVQHGGIHAVLNVLQLVADAEVANRACRTLANLAQEPALCRTLLQEDTLDLVQSLMAVDQPPPPPDELKTTVFRLWRLLADRDSHRRRLLRTECLVTVAGALGSQNRQLVREALRTLAHFAAGAARETGAQMQQSAEAMPSLLRLCGSECDSGSSSSETSGGGRTESGSESAADPPPPPPLRDPELAVSAFRLALTLAQESSLRPTLGQLGFLQLLWEGIHGAAAADAAGETSGSRSGSEETPTHHPEAGNTPEGRLQTTEESEKKRGPPGAPDSGSGAGAE</sequence>
<dbReference type="SMART" id="SM00185">
    <property type="entry name" value="ARM"/>
    <property type="match status" value="2"/>
</dbReference>
<dbReference type="PANTHER" id="PTHR23312">
    <property type="entry name" value="ARMC5 ARMADILLO REPEAT-CONTAINING -RELATED"/>
    <property type="match status" value="1"/>
</dbReference>
<dbReference type="InterPro" id="IPR016024">
    <property type="entry name" value="ARM-type_fold"/>
</dbReference>
<feature type="repeat" description="ARM" evidence="1">
    <location>
        <begin position="47"/>
        <end position="90"/>
    </location>
</feature>
<dbReference type="GO" id="GO:0009653">
    <property type="term" value="P:anatomical structure morphogenesis"/>
    <property type="evidence" value="ECO:0007669"/>
    <property type="project" value="TreeGrafter"/>
</dbReference>
<feature type="compositionally biased region" description="Low complexity" evidence="2">
    <location>
        <begin position="311"/>
        <end position="321"/>
    </location>
</feature>
<dbReference type="EMBL" id="VIIS01001714">
    <property type="protein sequence ID" value="KAF0293968.1"/>
    <property type="molecule type" value="Genomic_DNA"/>
</dbReference>
<dbReference type="SUPFAM" id="SSF48371">
    <property type="entry name" value="ARM repeat"/>
    <property type="match status" value="1"/>
</dbReference>
<dbReference type="AlphaFoldDB" id="A0A6A4VVM9"/>
<evidence type="ECO:0000313" key="5">
    <source>
        <dbReference type="Proteomes" id="UP000440578"/>
    </source>
</evidence>